<dbReference type="SUPFAM" id="SSF52540">
    <property type="entry name" value="P-loop containing nucleoside triphosphate hydrolases"/>
    <property type="match status" value="1"/>
</dbReference>
<keyword evidence="7" id="KW-1185">Reference proteome</keyword>
<dbReference type="PATRIC" id="fig|29343.3.peg.1996"/>
<dbReference type="GO" id="GO:0005524">
    <property type="term" value="F:ATP binding"/>
    <property type="evidence" value="ECO:0007669"/>
    <property type="project" value="UniProtKB-KW"/>
</dbReference>
<sequence length="302" mass="34678">MIEVRNISKKYGTSYALNNVSFSINDNNITGIIGHNGAGKTTLFMIANGLSKPTSGDIFIDNFSLSKNRDYIRLCTGLFTDRLHLYQLLTVKECIDFFKGMYKVSKTRIDYLMESLSLKGFANKKISELSTGMLKRVLLAISIINNPKVLFLDEPFSGLDPESRNDFIHLIKEISNDNIQLLISSHELLELETIIKRLVVLKKGKIVIDDYLDKLMYQYFPNRILEIDIYCSQFQILKNHLQKLNASQSIKFFEKGDNICSLNIDVKDSHLIFSSLPDYARIISVRDYKPSLDDLYFKINEN</sequence>
<evidence type="ECO:0000256" key="3">
    <source>
        <dbReference type="ARBA" id="ARBA00022741"/>
    </source>
</evidence>
<dbReference type="OrthoDB" id="9804819at2"/>
<evidence type="ECO:0000256" key="4">
    <source>
        <dbReference type="ARBA" id="ARBA00022840"/>
    </source>
</evidence>
<dbReference type="Proteomes" id="UP000032431">
    <property type="component" value="Chromosome I"/>
</dbReference>
<proteinExistence type="inferred from homology"/>
<gene>
    <name evidence="6" type="ORF">CCDG5_1903</name>
</gene>
<keyword evidence="3" id="KW-0547">Nucleotide-binding</keyword>
<dbReference type="CDD" id="cd03230">
    <property type="entry name" value="ABC_DR_subfamily_A"/>
    <property type="match status" value="1"/>
</dbReference>
<dbReference type="Pfam" id="PF00005">
    <property type="entry name" value="ABC_tran"/>
    <property type="match status" value="1"/>
</dbReference>
<accession>A0A078KRI3</accession>
<keyword evidence="4" id="KW-0067">ATP-binding</keyword>
<dbReference type="InterPro" id="IPR003439">
    <property type="entry name" value="ABC_transporter-like_ATP-bd"/>
</dbReference>
<feature type="domain" description="ABC transporter" evidence="5">
    <location>
        <begin position="2"/>
        <end position="228"/>
    </location>
</feature>
<dbReference type="PANTHER" id="PTHR42711:SF5">
    <property type="entry name" value="ABC TRANSPORTER ATP-BINDING PROTEIN NATA"/>
    <property type="match status" value="1"/>
</dbReference>
<evidence type="ECO:0000313" key="7">
    <source>
        <dbReference type="Proteomes" id="UP000032431"/>
    </source>
</evidence>
<evidence type="ECO:0000256" key="2">
    <source>
        <dbReference type="ARBA" id="ARBA00022448"/>
    </source>
</evidence>
<name>A0A078KRI3_9FIRM</name>
<dbReference type="PANTHER" id="PTHR42711">
    <property type="entry name" value="ABC TRANSPORTER ATP-BINDING PROTEIN"/>
    <property type="match status" value="1"/>
</dbReference>
<dbReference type="InterPro" id="IPR027417">
    <property type="entry name" value="P-loop_NTPase"/>
</dbReference>
<dbReference type="GO" id="GO:0016887">
    <property type="term" value="F:ATP hydrolysis activity"/>
    <property type="evidence" value="ECO:0007669"/>
    <property type="project" value="InterPro"/>
</dbReference>
<evidence type="ECO:0000256" key="1">
    <source>
        <dbReference type="ARBA" id="ARBA00005417"/>
    </source>
</evidence>
<evidence type="ECO:0000313" key="6">
    <source>
        <dbReference type="EMBL" id="CDZ24998.1"/>
    </source>
</evidence>
<organism evidence="6 7">
    <name type="scientific">[Clostridium] cellulosi</name>
    <dbReference type="NCBI Taxonomy" id="29343"/>
    <lineage>
        <taxon>Bacteria</taxon>
        <taxon>Bacillati</taxon>
        <taxon>Bacillota</taxon>
        <taxon>Clostridia</taxon>
        <taxon>Eubacteriales</taxon>
        <taxon>Oscillospiraceae</taxon>
        <taxon>Oscillospiraceae incertae sedis</taxon>
    </lineage>
</organism>
<dbReference type="EMBL" id="LM995447">
    <property type="protein sequence ID" value="CDZ24998.1"/>
    <property type="molecule type" value="Genomic_DNA"/>
</dbReference>
<reference evidence="7" key="1">
    <citation type="submission" date="2014-07" db="EMBL/GenBank/DDBJ databases">
        <authorList>
            <person name="Wibberg D."/>
        </authorList>
    </citation>
    <scope>NUCLEOTIDE SEQUENCE [LARGE SCALE GENOMIC DNA]</scope>
    <source>
        <strain evidence="7">DG5</strain>
    </source>
</reference>
<keyword evidence="2" id="KW-0813">Transport</keyword>
<dbReference type="PROSITE" id="PS50893">
    <property type="entry name" value="ABC_TRANSPORTER_2"/>
    <property type="match status" value="1"/>
</dbReference>
<dbReference type="AlphaFoldDB" id="A0A078KRI3"/>
<dbReference type="HOGENOM" id="CLU_000604_1_2_9"/>
<evidence type="ECO:0000259" key="5">
    <source>
        <dbReference type="PROSITE" id="PS50893"/>
    </source>
</evidence>
<dbReference type="Gene3D" id="3.40.50.300">
    <property type="entry name" value="P-loop containing nucleotide triphosphate hydrolases"/>
    <property type="match status" value="1"/>
</dbReference>
<comment type="similarity">
    <text evidence="1">Belongs to the ABC transporter superfamily.</text>
</comment>
<dbReference type="KEGG" id="ccel:CCDG5_1903"/>
<dbReference type="InterPro" id="IPR050763">
    <property type="entry name" value="ABC_transporter_ATP-binding"/>
</dbReference>
<dbReference type="STRING" id="29343.CCDG5_1903"/>
<dbReference type="InterPro" id="IPR003593">
    <property type="entry name" value="AAA+_ATPase"/>
</dbReference>
<protein>
    <recommendedName>
        <fullName evidence="5">ABC transporter domain-containing protein</fullName>
    </recommendedName>
</protein>
<dbReference type="SMART" id="SM00382">
    <property type="entry name" value="AAA"/>
    <property type="match status" value="1"/>
</dbReference>